<keyword evidence="3" id="KW-1185">Reference proteome</keyword>
<feature type="compositionally biased region" description="Polar residues" evidence="1">
    <location>
        <begin position="42"/>
        <end position="52"/>
    </location>
</feature>
<evidence type="ECO:0000313" key="2">
    <source>
        <dbReference type="EMBL" id="RPB02205.1"/>
    </source>
</evidence>
<reference evidence="2 3" key="1">
    <citation type="journal article" date="2018" name="Nat. Ecol. Evol.">
        <title>Pezizomycetes genomes reveal the molecular basis of ectomycorrhizal truffle lifestyle.</title>
        <authorList>
            <person name="Murat C."/>
            <person name="Payen T."/>
            <person name="Noel B."/>
            <person name="Kuo A."/>
            <person name="Morin E."/>
            <person name="Chen J."/>
            <person name="Kohler A."/>
            <person name="Krizsan K."/>
            <person name="Balestrini R."/>
            <person name="Da Silva C."/>
            <person name="Montanini B."/>
            <person name="Hainaut M."/>
            <person name="Levati E."/>
            <person name="Barry K.W."/>
            <person name="Belfiori B."/>
            <person name="Cichocki N."/>
            <person name="Clum A."/>
            <person name="Dockter R.B."/>
            <person name="Fauchery L."/>
            <person name="Guy J."/>
            <person name="Iotti M."/>
            <person name="Le Tacon F."/>
            <person name="Lindquist E.A."/>
            <person name="Lipzen A."/>
            <person name="Malagnac F."/>
            <person name="Mello A."/>
            <person name="Molinier V."/>
            <person name="Miyauchi S."/>
            <person name="Poulain J."/>
            <person name="Riccioni C."/>
            <person name="Rubini A."/>
            <person name="Sitrit Y."/>
            <person name="Splivallo R."/>
            <person name="Traeger S."/>
            <person name="Wang M."/>
            <person name="Zifcakova L."/>
            <person name="Wipf D."/>
            <person name="Zambonelli A."/>
            <person name="Paolocci F."/>
            <person name="Nowrousian M."/>
            <person name="Ottonello S."/>
            <person name="Baldrian P."/>
            <person name="Spatafora J.W."/>
            <person name="Henrissat B."/>
            <person name="Nagy L.G."/>
            <person name="Aury J.M."/>
            <person name="Wincker P."/>
            <person name="Grigoriev I.V."/>
            <person name="Bonfante P."/>
            <person name="Martin F.M."/>
        </authorList>
    </citation>
    <scope>NUCLEOTIDE SEQUENCE [LARGE SCALE GENOMIC DNA]</scope>
    <source>
        <strain evidence="2 3">120613-1</strain>
    </source>
</reference>
<accession>A0A3N4K8E0</accession>
<name>A0A3N4K8E0_9PEZI</name>
<evidence type="ECO:0000256" key="1">
    <source>
        <dbReference type="SAM" id="MobiDB-lite"/>
    </source>
</evidence>
<dbReference type="Proteomes" id="UP000276215">
    <property type="component" value="Unassembled WGS sequence"/>
</dbReference>
<feature type="region of interest" description="Disordered" evidence="1">
    <location>
        <begin position="1"/>
        <end position="52"/>
    </location>
</feature>
<sequence>MHPMPGRMPPQLSSPSPAPRLHSLSTSDCQPFPSPLGPNAAYGSTPSHSAPTAITSDITATSVPAYPCTVGAPSYTPLGITPAPLQPADSEVIPAATSPQGVFKLTVMAHMNSTLSSAPLALSTMIHLMGRN</sequence>
<protein>
    <submittedName>
        <fullName evidence="2">Uncharacterized protein</fullName>
    </submittedName>
</protein>
<proteinExistence type="predicted"/>
<dbReference type="AlphaFoldDB" id="A0A3N4K8E0"/>
<organism evidence="2 3">
    <name type="scientific">Choiromyces venosus 120613-1</name>
    <dbReference type="NCBI Taxonomy" id="1336337"/>
    <lineage>
        <taxon>Eukaryota</taxon>
        <taxon>Fungi</taxon>
        <taxon>Dikarya</taxon>
        <taxon>Ascomycota</taxon>
        <taxon>Pezizomycotina</taxon>
        <taxon>Pezizomycetes</taxon>
        <taxon>Pezizales</taxon>
        <taxon>Tuberaceae</taxon>
        <taxon>Choiromyces</taxon>
    </lineage>
</organism>
<dbReference type="EMBL" id="ML120369">
    <property type="protein sequence ID" value="RPB02205.1"/>
    <property type="molecule type" value="Genomic_DNA"/>
</dbReference>
<evidence type="ECO:0000313" key="3">
    <source>
        <dbReference type="Proteomes" id="UP000276215"/>
    </source>
</evidence>
<gene>
    <name evidence="2" type="ORF">L873DRAFT_1881123</name>
</gene>